<comment type="catalytic activity">
    <reaction evidence="4 5">
        <text>O-phospho-L-tyrosyl-[protein] + H2O = L-tyrosyl-[protein] + phosphate</text>
        <dbReference type="Rhea" id="RHEA:10684"/>
        <dbReference type="Rhea" id="RHEA-COMP:10136"/>
        <dbReference type="Rhea" id="RHEA-COMP:20101"/>
        <dbReference type="ChEBI" id="CHEBI:15377"/>
        <dbReference type="ChEBI" id="CHEBI:43474"/>
        <dbReference type="ChEBI" id="CHEBI:46858"/>
        <dbReference type="ChEBI" id="CHEBI:61978"/>
        <dbReference type="EC" id="3.1.3.48"/>
    </reaction>
</comment>
<organism evidence="6 7">
    <name type="scientific">Salinibacillus aidingensis</name>
    <dbReference type="NCBI Taxonomy" id="237684"/>
    <lineage>
        <taxon>Bacteria</taxon>
        <taxon>Bacillati</taxon>
        <taxon>Bacillota</taxon>
        <taxon>Bacilli</taxon>
        <taxon>Bacillales</taxon>
        <taxon>Bacillaceae</taxon>
        <taxon>Salinibacillus</taxon>
    </lineage>
</organism>
<dbReference type="SUPFAM" id="SSF89550">
    <property type="entry name" value="PHP domain-like"/>
    <property type="match status" value="1"/>
</dbReference>
<sequence>MIDIHCHILPNLDDGSKSVAESMKMAQTAAKDGIYTIVATPHHLDGRYNNTGHEVEEAVQALNEALEDENIPVTIVPGHETRINGDMVERLERNEILPLNAASKYVFVELPSNHVPHYTNQLFFDMQVAGYTPVIVHPERNSALIQKPDQLYSLVKSGALTQVTAASATGKFGKKIQKFTKDILEANLTHFVASDAHNTTSRGFHLLEAYEQIKKTFGNEMVFQLMENTERLMDGQAVVGDQPHRITQKKFFGLLKK</sequence>
<evidence type="ECO:0000256" key="3">
    <source>
        <dbReference type="ARBA" id="ARBA00022912"/>
    </source>
</evidence>
<dbReference type="PANTHER" id="PTHR39181:SF1">
    <property type="entry name" value="TYROSINE-PROTEIN PHOSPHATASE YWQE"/>
    <property type="match status" value="1"/>
</dbReference>
<dbReference type="InterPro" id="IPR016195">
    <property type="entry name" value="Pol/histidinol_Pase-like"/>
</dbReference>
<evidence type="ECO:0000313" key="6">
    <source>
        <dbReference type="EMBL" id="GAA0486604.1"/>
    </source>
</evidence>
<dbReference type="EMBL" id="BAAADO010000002">
    <property type="protein sequence ID" value="GAA0486604.1"/>
    <property type="molecule type" value="Genomic_DNA"/>
</dbReference>
<keyword evidence="7" id="KW-1185">Reference proteome</keyword>
<comment type="similarity">
    <text evidence="1 5">Belongs to the metallo-dependent hydrolases superfamily. CpsB/CapC family.</text>
</comment>
<dbReference type="EC" id="3.1.3.48" evidence="5"/>
<dbReference type="PIRSF" id="PIRSF016557">
    <property type="entry name" value="Caps_synth_CpsB"/>
    <property type="match status" value="1"/>
</dbReference>
<dbReference type="Pfam" id="PF19567">
    <property type="entry name" value="CpsB_CapC"/>
    <property type="match status" value="1"/>
</dbReference>
<evidence type="ECO:0000256" key="5">
    <source>
        <dbReference type="PIRNR" id="PIRNR016557"/>
    </source>
</evidence>
<reference evidence="6 7" key="1">
    <citation type="journal article" date="2019" name="Int. J. Syst. Evol. Microbiol.">
        <title>The Global Catalogue of Microorganisms (GCM) 10K type strain sequencing project: providing services to taxonomists for standard genome sequencing and annotation.</title>
        <authorList>
            <consortium name="The Broad Institute Genomics Platform"/>
            <consortium name="The Broad Institute Genome Sequencing Center for Infectious Disease"/>
            <person name="Wu L."/>
            <person name="Ma J."/>
        </authorList>
    </citation>
    <scope>NUCLEOTIDE SEQUENCE [LARGE SCALE GENOMIC DNA]</scope>
    <source>
        <strain evidence="6 7">JCM 12389</strain>
    </source>
</reference>
<dbReference type="Gene3D" id="3.20.20.140">
    <property type="entry name" value="Metal-dependent hydrolases"/>
    <property type="match status" value="1"/>
</dbReference>
<comment type="caution">
    <text evidence="6">The sequence shown here is derived from an EMBL/GenBank/DDBJ whole genome shotgun (WGS) entry which is preliminary data.</text>
</comment>
<evidence type="ECO:0000256" key="2">
    <source>
        <dbReference type="ARBA" id="ARBA00022801"/>
    </source>
</evidence>
<evidence type="ECO:0000313" key="7">
    <source>
        <dbReference type="Proteomes" id="UP001500880"/>
    </source>
</evidence>
<evidence type="ECO:0000256" key="1">
    <source>
        <dbReference type="ARBA" id="ARBA00005750"/>
    </source>
</evidence>
<dbReference type="Proteomes" id="UP001500880">
    <property type="component" value="Unassembled WGS sequence"/>
</dbReference>
<dbReference type="RefSeq" id="WP_343838315.1">
    <property type="nucleotide sequence ID" value="NZ_BAAADO010000002.1"/>
</dbReference>
<evidence type="ECO:0000256" key="4">
    <source>
        <dbReference type="ARBA" id="ARBA00051722"/>
    </source>
</evidence>
<proteinExistence type="inferred from homology"/>
<dbReference type="PANTHER" id="PTHR39181">
    <property type="entry name" value="TYROSINE-PROTEIN PHOSPHATASE YWQE"/>
    <property type="match status" value="1"/>
</dbReference>
<protein>
    <recommendedName>
        <fullName evidence="5">Tyrosine-protein phosphatase</fullName>
        <ecNumber evidence="5">3.1.3.48</ecNumber>
    </recommendedName>
</protein>
<name>A0ABN1AYM5_9BACI</name>
<gene>
    <name evidence="6" type="ORF">GCM10008986_10010</name>
</gene>
<dbReference type="InterPro" id="IPR016667">
    <property type="entry name" value="Caps_polysacc_synth_CpsB/CapC"/>
</dbReference>
<accession>A0ABN1AYM5</accession>
<keyword evidence="2 5" id="KW-0378">Hydrolase</keyword>
<keyword evidence="3 5" id="KW-0904">Protein phosphatase</keyword>